<evidence type="ECO:0000256" key="1">
    <source>
        <dbReference type="ARBA" id="ARBA00022729"/>
    </source>
</evidence>
<sequence length="279" mass="29916">MTNRSEQMKKHLLGFAAAVGLSIGLAGAAQADMLSDIKERGKIVAATEMHYAPFDILKDGEYQGICHDLFTEVAKELGVEVEFLDLPWQSILPGLEAGKFDFVNAPVTITAERMKRYNFTLPIGNATVALAKKAGDDGIAKPEDIAGKAVGSQKGSAQLEQLKAFSESLATPADVREYVNIDEALADLAAGRIQAVANSAPLMGYAAVQRAGLFEMVMPPFGDPKFFGWVAPGGEDSATLIAEINKIIIKMHEDGRLQAINEKWLGSNPDLPTTMPVVN</sequence>
<evidence type="ECO:0000313" key="6">
    <source>
        <dbReference type="Proteomes" id="UP000705379"/>
    </source>
</evidence>
<evidence type="ECO:0000256" key="2">
    <source>
        <dbReference type="SAM" id="SignalP"/>
    </source>
</evidence>
<feature type="chain" id="PRO_5037026520" evidence="2">
    <location>
        <begin position="32"/>
        <end position="279"/>
    </location>
</feature>
<accession>A0A944GSW5</accession>
<evidence type="ECO:0000313" key="5">
    <source>
        <dbReference type="EMBL" id="MBS8260602.1"/>
    </source>
</evidence>
<protein>
    <submittedName>
        <fullName evidence="5">Amino acid ABC transporter</fullName>
    </submittedName>
</protein>
<dbReference type="Gene3D" id="3.40.190.10">
    <property type="entry name" value="Periplasmic binding protein-like II"/>
    <property type="match status" value="2"/>
</dbReference>
<name>A0A944GSW5_9HYPH</name>
<dbReference type="SUPFAM" id="SSF53850">
    <property type="entry name" value="Periplasmic binding protein-like II"/>
    <property type="match status" value="1"/>
</dbReference>
<evidence type="ECO:0000259" key="3">
    <source>
        <dbReference type="SMART" id="SM00062"/>
    </source>
</evidence>
<gene>
    <name evidence="5" type="ORF">DYI23_10265</name>
</gene>
<dbReference type="InterPro" id="IPR001638">
    <property type="entry name" value="Solute-binding_3/MltF_N"/>
</dbReference>
<dbReference type="GO" id="GO:0015276">
    <property type="term" value="F:ligand-gated monoatomic ion channel activity"/>
    <property type="evidence" value="ECO:0007669"/>
    <property type="project" value="InterPro"/>
</dbReference>
<reference evidence="5" key="1">
    <citation type="submission" date="2018-08" db="EMBL/GenBank/DDBJ databases">
        <authorList>
            <person name="Jin W."/>
            <person name="Wang H."/>
            <person name="Yang Y."/>
            <person name="Li M."/>
            <person name="Liu J."/>
        </authorList>
    </citation>
    <scope>NUCLEOTIDE SEQUENCE</scope>
    <source>
        <strain evidence="5">AESS21</strain>
    </source>
</reference>
<dbReference type="PANTHER" id="PTHR35936">
    <property type="entry name" value="MEMBRANE-BOUND LYTIC MUREIN TRANSGLYCOSYLASE F"/>
    <property type="match status" value="1"/>
</dbReference>
<dbReference type="Proteomes" id="UP000705379">
    <property type="component" value="Unassembled WGS sequence"/>
</dbReference>
<comment type="caution">
    <text evidence="5">The sequence shown here is derived from an EMBL/GenBank/DDBJ whole genome shotgun (WGS) entry which is preliminary data.</text>
</comment>
<organism evidence="5 6">
    <name type="scientific">Roseibium polysiphoniae</name>
    <dbReference type="NCBI Taxonomy" id="2571221"/>
    <lineage>
        <taxon>Bacteria</taxon>
        <taxon>Pseudomonadati</taxon>
        <taxon>Pseudomonadota</taxon>
        <taxon>Alphaproteobacteria</taxon>
        <taxon>Hyphomicrobiales</taxon>
        <taxon>Stappiaceae</taxon>
        <taxon>Roseibium</taxon>
    </lineage>
</organism>
<feature type="domain" description="Ionotropic glutamate receptor C-terminal" evidence="4">
    <location>
        <begin position="42"/>
        <end position="267"/>
    </location>
</feature>
<dbReference type="SMART" id="SM00079">
    <property type="entry name" value="PBPe"/>
    <property type="match status" value="1"/>
</dbReference>
<dbReference type="AlphaFoldDB" id="A0A944GSW5"/>
<feature type="domain" description="Solute-binding protein family 3/N-terminal" evidence="3">
    <location>
        <begin position="42"/>
        <end position="268"/>
    </location>
</feature>
<keyword evidence="1 2" id="KW-0732">Signal</keyword>
<dbReference type="PANTHER" id="PTHR35936:SF17">
    <property type="entry name" value="ARGININE-BINDING EXTRACELLULAR PROTEIN ARTP"/>
    <property type="match status" value="1"/>
</dbReference>
<dbReference type="SMART" id="SM00062">
    <property type="entry name" value="PBPb"/>
    <property type="match status" value="1"/>
</dbReference>
<proteinExistence type="predicted"/>
<dbReference type="EMBL" id="QTKU01000002">
    <property type="protein sequence ID" value="MBS8260602.1"/>
    <property type="molecule type" value="Genomic_DNA"/>
</dbReference>
<reference evidence="5" key="2">
    <citation type="journal article" date="2021" name="Microorganisms">
        <title>Bacterial Dimethylsulfoniopropionate Biosynthesis in the East China Sea.</title>
        <authorList>
            <person name="Liu J."/>
            <person name="Zhang Y."/>
            <person name="Liu J."/>
            <person name="Zhong H."/>
            <person name="Williams B.T."/>
            <person name="Zheng Y."/>
            <person name="Curson A.R.J."/>
            <person name="Sun C."/>
            <person name="Sun H."/>
            <person name="Song D."/>
            <person name="Wagner Mackenzie B."/>
            <person name="Bermejo Martinez A."/>
            <person name="Todd J.D."/>
            <person name="Zhang X.H."/>
        </authorList>
    </citation>
    <scope>NUCLEOTIDE SEQUENCE</scope>
    <source>
        <strain evidence="5">AESS21</strain>
    </source>
</reference>
<dbReference type="InterPro" id="IPR001320">
    <property type="entry name" value="Iontro_rcpt_C"/>
</dbReference>
<feature type="signal peptide" evidence="2">
    <location>
        <begin position="1"/>
        <end position="31"/>
    </location>
</feature>
<evidence type="ECO:0000259" key="4">
    <source>
        <dbReference type="SMART" id="SM00079"/>
    </source>
</evidence>
<dbReference type="Pfam" id="PF00497">
    <property type="entry name" value="SBP_bac_3"/>
    <property type="match status" value="1"/>
</dbReference>
<dbReference type="GO" id="GO:0016020">
    <property type="term" value="C:membrane"/>
    <property type="evidence" value="ECO:0007669"/>
    <property type="project" value="InterPro"/>
</dbReference>